<keyword evidence="1" id="KW-0808">Transferase</keyword>
<organism evidence="1 2">
    <name type="scientific">Paenibacillus popilliae ATCC 14706</name>
    <dbReference type="NCBI Taxonomy" id="1212764"/>
    <lineage>
        <taxon>Bacteria</taxon>
        <taxon>Bacillati</taxon>
        <taxon>Bacillota</taxon>
        <taxon>Bacilli</taxon>
        <taxon>Bacillales</taxon>
        <taxon>Paenibacillaceae</taxon>
        <taxon>Paenibacillus</taxon>
    </lineage>
</organism>
<evidence type="ECO:0000313" key="1">
    <source>
        <dbReference type="EMBL" id="GAC43655.1"/>
    </source>
</evidence>
<evidence type="ECO:0000313" key="2">
    <source>
        <dbReference type="Proteomes" id="UP000029453"/>
    </source>
</evidence>
<keyword evidence="2" id="KW-1185">Reference proteome</keyword>
<protein>
    <submittedName>
        <fullName evidence="1">Histone acetyltransferase</fullName>
    </submittedName>
</protein>
<comment type="caution">
    <text evidence="1">The sequence shown here is derived from an EMBL/GenBank/DDBJ whole genome shotgun (WGS) entry which is preliminary data.</text>
</comment>
<dbReference type="GO" id="GO:0016740">
    <property type="term" value="F:transferase activity"/>
    <property type="evidence" value="ECO:0007669"/>
    <property type="project" value="UniProtKB-KW"/>
</dbReference>
<reference evidence="1 2" key="1">
    <citation type="submission" date="2012-10" db="EMBL/GenBank/DDBJ databases">
        <title>Draft Genome Sequence of Paenibacillus popilliae ATCC 14706T.</title>
        <authorList>
            <person name="Iiyama K."/>
            <person name="Mori K."/>
            <person name="Mon H."/>
            <person name="Chieda Y."/>
            <person name="Lee J.M."/>
            <person name="Kusakabe T."/>
            <person name="Tashiro K."/>
            <person name="Asano S."/>
            <person name="Yasunaga-Aoki C."/>
            <person name="Shimizu S."/>
        </authorList>
    </citation>
    <scope>NUCLEOTIDE SEQUENCE [LARGE SCALE GENOMIC DNA]</scope>
    <source>
        <strain evidence="1 2">ATCC 14706</strain>
    </source>
</reference>
<gene>
    <name evidence="1" type="ORF">PPOP_3054</name>
</gene>
<dbReference type="EMBL" id="BALG01000235">
    <property type="protein sequence ID" value="GAC43655.1"/>
    <property type="molecule type" value="Genomic_DNA"/>
</dbReference>
<accession>M9LK49</accession>
<sequence>MAFENGDLAIDYIGETIDNYKRDRTIFSQVYSLIPVFLNRPDWPHCYDKLDRTIEMILGNSLTGLVFEFTSRYLHSDEVVWPDDLPDSFLKELSTFHTVTQDLVYPFWAGRTTPLKLYSIAKSSDHAYGKTLIRFIRMDGVNLDLEVDENDINTIIRLLKGIINNDENE</sequence>
<dbReference type="RefSeq" id="WP_006287351.1">
    <property type="nucleotide sequence ID" value="NZ_BALG01000235.1"/>
</dbReference>
<dbReference type="Proteomes" id="UP000029453">
    <property type="component" value="Unassembled WGS sequence"/>
</dbReference>
<dbReference type="OrthoDB" id="2989952at2"/>
<name>M9LK49_PAEPP</name>
<proteinExistence type="predicted"/>
<dbReference type="AlphaFoldDB" id="M9LK49"/>